<accession>A0ABV2NGW8</accession>
<sequence length="29" mass="3328">MTDAEFDLFSRYFVPPAPAEGFTRVVHRA</sequence>
<gene>
    <name evidence="1" type="ORF">ABIC20_002959</name>
</gene>
<organism evidence="1 2">
    <name type="scientific">Methylobacterium radiotolerans</name>
    <dbReference type="NCBI Taxonomy" id="31998"/>
    <lineage>
        <taxon>Bacteria</taxon>
        <taxon>Pseudomonadati</taxon>
        <taxon>Pseudomonadota</taxon>
        <taxon>Alphaproteobacteria</taxon>
        <taxon>Hyphomicrobiales</taxon>
        <taxon>Methylobacteriaceae</taxon>
        <taxon>Methylobacterium</taxon>
    </lineage>
</organism>
<dbReference type="Proteomes" id="UP001549119">
    <property type="component" value="Unassembled WGS sequence"/>
</dbReference>
<reference evidence="1 2" key="1">
    <citation type="submission" date="2024-06" db="EMBL/GenBank/DDBJ databases">
        <title>Genomics of switchgrass bacterial isolates.</title>
        <authorList>
            <person name="Shade A."/>
        </authorList>
    </citation>
    <scope>NUCLEOTIDE SEQUENCE [LARGE SCALE GENOMIC DNA]</scope>
    <source>
        <strain evidence="1 2">PvP084</strain>
    </source>
</reference>
<evidence type="ECO:0000313" key="2">
    <source>
        <dbReference type="Proteomes" id="UP001549119"/>
    </source>
</evidence>
<comment type="caution">
    <text evidence="1">The sequence shown here is derived from an EMBL/GenBank/DDBJ whole genome shotgun (WGS) entry which is preliminary data.</text>
</comment>
<dbReference type="EMBL" id="JBEPNW010000002">
    <property type="protein sequence ID" value="MET3865650.1"/>
    <property type="molecule type" value="Genomic_DNA"/>
</dbReference>
<keyword evidence="2" id="KW-1185">Reference proteome</keyword>
<name>A0ABV2NGW8_9HYPH</name>
<proteinExistence type="predicted"/>
<protein>
    <submittedName>
        <fullName evidence="1">Uncharacterized protein</fullName>
    </submittedName>
</protein>
<evidence type="ECO:0000313" key="1">
    <source>
        <dbReference type="EMBL" id="MET3865650.1"/>
    </source>
</evidence>